<name>A0A1D3CV94_9EIME</name>
<dbReference type="VEuPathDB" id="ToxoDB:cyc_01844"/>
<organism evidence="3 4">
    <name type="scientific">Cyclospora cayetanensis</name>
    <dbReference type="NCBI Taxonomy" id="88456"/>
    <lineage>
        <taxon>Eukaryota</taxon>
        <taxon>Sar</taxon>
        <taxon>Alveolata</taxon>
        <taxon>Apicomplexa</taxon>
        <taxon>Conoidasida</taxon>
        <taxon>Coccidia</taxon>
        <taxon>Eucoccidiorida</taxon>
        <taxon>Eimeriorina</taxon>
        <taxon>Eimeriidae</taxon>
        <taxon>Cyclospora</taxon>
    </lineage>
</organism>
<dbReference type="GO" id="GO:0034220">
    <property type="term" value="P:monoatomic ion transmembrane transport"/>
    <property type="evidence" value="ECO:0007669"/>
    <property type="project" value="UniProtKB-KW"/>
</dbReference>
<keyword evidence="2" id="KW-0812">Transmembrane</keyword>
<keyword evidence="4" id="KW-1185">Reference proteome</keyword>
<feature type="region of interest" description="Disordered" evidence="1">
    <location>
        <begin position="135"/>
        <end position="157"/>
    </location>
</feature>
<dbReference type="VEuPathDB" id="ToxoDB:LOC34618782"/>
<evidence type="ECO:0000313" key="3">
    <source>
        <dbReference type="EMBL" id="OEH75116.1"/>
    </source>
</evidence>
<gene>
    <name evidence="3" type="ORF">cyc_01844</name>
</gene>
<keyword evidence="2" id="KW-1133">Transmembrane helix</keyword>
<dbReference type="EMBL" id="JROU02001828">
    <property type="protein sequence ID" value="OEH75116.1"/>
    <property type="molecule type" value="Genomic_DNA"/>
</dbReference>
<dbReference type="AlphaFoldDB" id="A0A1D3CV94"/>
<accession>A0A1D3CV94</accession>
<evidence type="ECO:0000256" key="2">
    <source>
        <dbReference type="SAM" id="Phobius"/>
    </source>
</evidence>
<feature type="transmembrane region" description="Helical" evidence="2">
    <location>
        <begin position="29"/>
        <end position="51"/>
    </location>
</feature>
<dbReference type="InParanoid" id="A0A1D3CV94"/>
<keyword evidence="3" id="KW-0813">Transport</keyword>
<keyword evidence="3" id="KW-0406">Ion transport</keyword>
<evidence type="ECO:0000313" key="4">
    <source>
        <dbReference type="Proteomes" id="UP000095192"/>
    </source>
</evidence>
<keyword evidence="3" id="KW-0407">Ion channel</keyword>
<sequence>MAESIASRCAEAERQATPTLSRLVYSPHLTLQLFAFPLYSFLVYLAILHFVQPVSHLLVGIPCSAVPARHSYTSPRLRVPVALEVGRSRESPVASALFDTAVMQHHYQNLCHQAQPVQEQQPSMLQELQHIHLSSSATTNSQGRRDSRSSNGTNCSQSSICRSDIDGCVNPRESLMMPQSTAVATTAVDAPPEQVKLVPTATAAELAARAEFLRRSLINDDPEPPEQTAVQDLGERVLYTDEEF</sequence>
<comment type="caution">
    <text evidence="3">The sequence shown here is derived from an EMBL/GenBank/DDBJ whole genome shotgun (WGS) entry which is preliminary data.</text>
</comment>
<dbReference type="Proteomes" id="UP000095192">
    <property type="component" value="Unassembled WGS sequence"/>
</dbReference>
<protein>
    <submittedName>
        <fullName evidence="3">Potassium channel tetramerization domain-containing protein</fullName>
    </submittedName>
</protein>
<evidence type="ECO:0000256" key="1">
    <source>
        <dbReference type="SAM" id="MobiDB-lite"/>
    </source>
</evidence>
<keyword evidence="2" id="KW-0472">Membrane</keyword>
<proteinExistence type="predicted"/>
<reference evidence="3 4" key="1">
    <citation type="journal article" date="2016" name="BMC Genomics">
        <title>Comparative genomics reveals Cyclospora cayetanensis possesses coccidia-like metabolism and invasion components but unique surface antigens.</title>
        <authorList>
            <person name="Liu S."/>
            <person name="Wang L."/>
            <person name="Zheng H."/>
            <person name="Xu Z."/>
            <person name="Roellig D.M."/>
            <person name="Li N."/>
            <person name="Frace M.A."/>
            <person name="Tang K."/>
            <person name="Arrowood M.J."/>
            <person name="Moss D.M."/>
            <person name="Zhang L."/>
            <person name="Feng Y."/>
            <person name="Xiao L."/>
        </authorList>
    </citation>
    <scope>NUCLEOTIDE SEQUENCE [LARGE SCALE GENOMIC DNA]</scope>
    <source>
        <strain evidence="3 4">CHN_HEN01</strain>
    </source>
</reference>